<feature type="domain" description="HU" evidence="2">
    <location>
        <begin position="2"/>
        <end position="125"/>
    </location>
</feature>
<dbReference type="AlphaFoldDB" id="A0A1T5AMY2"/>
<evidence type="ECO:0000256" key="1">
    <source>
        <dbReference type="ARBA" id="ARBA00023125"/>
    </source>
</evidence>
<dbReference type="Gene3D" id="4.10.520.10">
    <property type="entry name" value="IHF-like DNA-binding proteins"/>
    <property type="match status" value="1"/>
</dbReference>
<keyword evidence="1 3" id="KW-0238">DNA-binding</keyword>
<dbReference type="SUPFAM" id="SSF47729">
    <property type="entry name" value="IHF-like DNA-binding proteins"/>
    <property type="match status" value="1"/>
</dbReference>
<dbReference type="NCBIfam" id="TIGR01201">
    <property type="entry name" value="HU_rel"/>
    <property type="match status" value="1"/>
</dbReference>
<organism evidence="3 4">
    <name type="scientific">Parabacteroides chartae</name>
    <dbReference type="NCBI Taxonomy" id="1037355"/>
    <lineage>
        <taxon>Bacteria</taxon>
        <taxon>Pseudomonadati</taxon>
        <taxon>Bacteroidota</taxon>
        <taxon>Bacteroidia</taxon>
        <taxon>Bacteroidales</taxon>
        <taxon>Tannerellaceae</taxon>
        <taxon>Parabacteroides</taxon>
    </lineage>
</organism>
<dbReference type="EMBL" id="FUYQ01000004">
    <property type="protein sequence ID" value="SKB36352.1"/>
    <property type="molecule type" value="Genomic_DNA"/>
</dbReference>
<dbReference type="InterPro" id="IPR010992">
    <property type="entry name" value="IHF-like_DNA-bd_dom_sf"/>
</dbReference>
<dbReference type="InterPro" id="IPR005902">
    <property type="entry name" value="HU_DNA-bd_put"/>
</dbReference>
<dbReference type="GO" id="GO:0003677">
    <property type="term" value="F:DNA binding"/>
    <property type="evidence" value="ECO:0007669"/>
    <property type="project" value="UniProtKB-KW"/>
</dbReference>
<accession>A0A1T5AMY2</accession>
<evidence type="ECO:0000313" key="4">
    <source>
        <dbReference type="Proteomes" id="UP000190852"/>
    </source>
</evidence>
<protein>
    <submittedName>
        <fullName evidence="3">DNA-binding protein, histone-like, putative</fullName>
    </submittedName>
</protein>
<evidence type="ECO:0000259" key="2">
    <source>
        <dbReference type="Pfam" id="PF18291"/>
    </source>
</evidence>
<dbReference type="Proteomes" id="UP000190852">
    <property type="component" value="Unassembled WGS sequence"/>
</dbReference>
<proteinExistence type="predicted"/>
<gene>
    <name evidence="3" type="ORF">SAMN05660349_00761</name>
</gene>
<dbReference type="InterPro" id="IPR041607">
    <property type="entry name" value="HU-HIG"/>
</dbReference>
<dbReference type="RefSeq" id="WP_079682464.1">
    <property type="nucleotide sequence ID" value="NZ_FUYQ01000004.1"/>
</dbReference>
<keyword evidence="4" id="KW-1185">Reference proteome</keyword>
<evidence type="ECO:0000313" key="3">
    <source>
        <dbReference type="EMBL" id="SKB36352.1"/>
    </source>
</evidence>
<name>A0A1T5AMY2_9BACT</name>
<reference evidence="4" key="1">
    <citation type="submission" date="2017-02" db="EMBL/GenBank/DDBJ databases">
        <authorList>
            <person name="Varghese N."/>
            <person name="Submissions S."/>
        </authorList>
    </citation>
    <scope>NUCLEOTIDE SEQUENCE [LARGE SCALE GENOMIC DNA]</scope>
    <source>
        <strain evidence="4">DSM 24967</strain>
    </source>
</reference>
<dbReference type="Pfam" id="PF18291">
    <property type="entry name" value="HU-HIG"/>
    <property type="match status" value="1"/>
</dbReference>
<sequence>MLRYKLVQKKNFTKGAAADSKLYYAMAQSAGRMEHEALVDAISTMSSASRGDIGLILDSLLLVMRQQLTTGFSVRLRGLGLFRITLGSTGTETEKEFTVANIKRPRIVFRPDPLLDKIRDGNKFENVTVKPETVTVTVPEPCDKEHVY</sequence>